<comment type="similarity">
    <text evidence="3">Belongs to the WD repeat MDV1/CAF4 family.</text>
</comment>
<evidence type="ECO:0000313" key="9">
    <source>
        <dbReference type="Proteomes" id="UP000235371"/>
    </source>
</evidence>
<dbReference type="GeneID" id="36583991"/>
<feature type="repeat" description="WD" evidence="6">
    <location>
        <begin position="869"/>
        <end position="910"/>
    </location>
</feature>
<organism evidence="8 9">
    <name type="scientific">Hyaloscypha bicolor E</name>
    <dbReference type="NCBI Taxonomy" id="1095630"/>
    <lineage>
        <taxon>Eukaryota</taxon>
        <taxon>Fungi</taxon>
        <taxon>Dikarya</taxon>
        <taxon>Ascomycota</taxon>
        <taxon>Pezizomycotina</taxon>
        <taxon>Leotiomycetes</taxon>
        <taxon>Helotiales</taxon>
        <taxon>Hyaloscyphaceae</taxon>
        <taxon>Hyaloscypha</taxon>
        <taxon>Hyaloscypha bicolor</taxon>
    </lineage>
</organism>
<dbReference type="CDD" id="cd00200">
    <property type="entry name" value="WD40"/>
    <property type="match status" value="2"/>
</dbReference>
<keyword evidence="9" id="KW-1185">Reference proteome</keyword>
<feature type="repeat" description="WD" evidence="6">
    <location>
        <begin position="982"/>
        <end position="1023"/>
    </location>
</feature>
<feature type="repeat" description="WD" evidence="6">
    <location>
        <begin position="1150"/>
        <end position="1182"/>
    </location>
</feature>
<feature type="repeat" description="WD" evidence="6">
    <location>
        <begin position="743"/>
        <end position="784"/>
    </location>
</feature>
<dbReference type="OrthoDB" id="674604at2759"/>
<dbReference type="PRINTS" id="PR00320">
    <property type="entry name" value="GPROTEINBRPT"/>
</dbReference>
<dbReference type="GO" id="GO:1990234">
    <property type="term" value="C:transferase complex"/>
    <property type="evidence" value="ECO:0007669"/>
    <property type="project" value="UniProtKB-ARBA"/>
</dbReference>
<dbReference type="Pfam" id="PF24883">
    <property type="entry name" value="NPHP3_N"/>
    <property type="match status" value="1"/>
</dbReference>
<dbReference type="InterPro" id="IPR056884">
    <property type="entry name" value="NPHP3-like_N"/>
</dbReference>
<dbReference type="AlphaFoldDB" id="A0A2J6SPT1"/>
<feature type="repeat" description="WD" evidence="6">
    <location>
        <begin position="617"/>
        <end position="658"/>
    </location>
</feature>
<feature type="repeat" description="WD" evidence="6">
    <location>
        <begin position="785"/>
        <end position="826"/>
    </location>
</feature>
<name>A0A2J6SPT1_9HELO</name>
<feature type="repeat" description="WD" evidence="6">
    <location>
        <begin position="827"/>
        <end position="868"/>
    </location>
</feature>
<evidence type="ECO:0000259" key="7">
    <source>
        <dbReference type="Pfam" id="PF24883"/>
    </source>
</evidence>
<accession>A0A2J6SPT1</accession>
<dbReference type="GO" id="GO:0005634">
    <property type="term" value="C:nucleus"/>
    <property type="evidence" value="ECO:0007669"/>
    <property type="project" value="TreeGrafter"/>
</dbReference>
<proteinExistence type="inferred from homology"/>
<dbReference type="SUPFAM" id="SSF52540">
    <property type="entry name" value="P-loop containing nucleoside triphosphate hydrolases"/>
    <property type="match status" value="1"/>
</dbReference>
<feature type="repeat" description="WD" evidence="6">
    <location>
        <begin position="941"/>
        <end position="973"/>
    </location>
</feature>
<reference evidence="8 9" key="1">
    <citation type="submission" date="2016-04" db="EMBL/GenBank/DDBJ databases">
        <title>A degradative enzymes factory behind the ericoid mycorrhizal symbiosis.</title>
        <authorList>
            <consortium name="DOE Joint Genome Institute"/>
            <person name="Martino E."/>
            <person name="Morin E."/>
            <person name="Grelet G."/>
            <person name="Kuo A."/>
            <person name="Kohler A."/>
            <person name="Daghino S."/>
            <person name="Barry K."/>
            <person name="Choi C."/>
            <person name="Cichocki N."/>
            <person name="Clum A."/>
            <person name="Copeland A."/>
            <person name="Hainaut M."/>
            <person name="Haridas S."/>
            <person name="Labutti K."/>
            <person name="Lindquist E."/>
            <person name="Lipzen A."/>
            <person name="Khouja H.-R."/>
            <person name="Murat C."/>
            <person name="Ohm R."/>
            <person name="Olson A."/>
            <person name="Spatafora J."/>
            <person name="Veneault-Fourrey C."/>
            <person name="Henrissat B."/>
            <person name="Grigoriev I."/>
            <person name="Martin F."/>
            <person name="Perotto S."/>
        </authorList>
    </citation>
    <scope>NUCLEOTIDE SEQUENCE [LARGE SCALE GENOMIC DNA]</scope>
    <source>
        <strain evidence="8 9">E</strain>
    </source>
</reference>
<dbReference type="PROSITE" id="PS50082">
    <property type="entry name" value="WD_REPEATS_2"/>
    <property type="match status" value="13"/>
</dbReference>
<dbReference type="InterPro" id="IPR019775">
    <property type="entry name" value="WD40_repeat_CS"/>
</dbReference>
<dbReference type="RefSeq" id="XP_024729702.1">
    <property type="nucleotide sequence ID" value="XM_024875912.1"/>
</dbReference>
<feature type="repeat" description="WD" evidence="6">
    <location>
        <begin position="659"/>
        <end position="700"/>
    </location>
</feature>
<evidence type="ECO:0000256" key="2">
    <source>
        <dbReference type="ARBA" id="ARBA00022737"/>
    </source>
</evidence>
<dbReference type="InterPro" id="IPR020472">
    <property type="entry name" value="WD40_PAC1"/>
</dbReference>
<dbReference type="Pfam" id="PF00400">
    <property type="entry name" value="WD40"/>
    <property type="match status" value="8"/>
</dbReference>
<dbReference type="SMART" id="SM00320">
    <property type="entry name" value="WD40"/>
    <property type="match status" value="13"/>
</dbReference>
<evidence type="ECO:0000256" key="6">
    <source>
        <dbReference type="PROSITE-ProRule" id="PRU00221"/>
    </source>
</evidence>
<keyword evidence="2" id="KW-0677">Repeat</keyword>
<dbReference type="InterPro" id="IPR036322">
    <property type="entry name" value="WD40_repeat_dom_sf"/>
</dbReference>
<dbReference type="InParanoid" id="A0A2J6SPT1"/>
<evidence type="ECO:0000256" key="4">
    <source>
        <dbReference type="ARBA" id="ARBA00039789"/>
    </source>
</evidence>
<feature type="repeat" description="WD" evidence="6">
    <location>
        <begin position="701"/>
        <end position="742"/>
    </location>
</feature>
<dbReference type="Gene3D" id="3.40.50.300">
    <property type="entry name" value="P-loop containing nucleotide triphosphate hydrolases"/>
    <property type="match status" value="1"/>
</dbReference>
<comment type="function">
    <text evidence="5">Involved in mitochondrial fission. Acts as an adapter protein required to form mitochondrial fission complexes. Formation of these complexes is required to promote constriction and fission of the mitochondrial compartment at a late step in mitochondrial division.</text>
</comment>
<protein>
    <recommendedName>
        <fullName evidence="4">Mitochondrial division protein 1</fullName>
    </recommendedName>
</protein>
<dbReference type="Pfam" id="PF25173">
    <property type="entry name" value="Beta-prop_WDR3_1st"/>
    <property type="match status" value="1"/>
</dbReference>
<evidence type="ECO:0000256" key="1">
    <source>
        <dbReference type="ARBA" id="ARBA00022574"/>
    </source>
</evidence>
<dbReference type="EMBL" id="KZ613895">
    <property type="protein sequence ID" value="PMD52798.1"/>
    <property type="molecule type" value="Genomic_DNA"/>
</dbReference>
<dbReference type="STRING" id="1095630.A0A2J6SPT1"/>
<feature type="domain" description="Nephrocystin 3-like N-terminal" evidence="7">
    <location>
        <begin position="65"/>
        <end position="225"/>
    </location>
</feature>
<evidence type="ECO:0000256" key="3">
    <source>
        <dbReference type="ARBA" id="ARBA00038415"/>
    </source>
</evidence>
<feature type="repeat" description="WD" evidence="6">
    <location>
        <begin position="1024"/>
        <end position="1057"/>
    </location>
</feature>
<feature type="repeat" description="WD" evidence="6">
    <location>
        <begin position="1066"/>
        <end position="1108"/>
    </location>
</feature>
<feature type="repeat" description="WD" evidence="6">
    <location>
        <begin position="1109"/>
        <end position="1141"/>
    </location>
</feature>
<dbReference type="PANTHER" id="PTHR22847:SF637">
    <property type="entry name" value="WD REPEAT DOMAIN 5B"/>
    <property type="match status" value="1"/>
</dbReference>
<dbReference type="Gene3D" id="2.130.10.10">
    <property type="entry name" value="YVTN repeat-like/Quinoprotein amine dehydrogenase"/>
    <property type="match status" value="4"/>
</dbReference>
<dbReference type="InterPro" id="IPR027417">
    <property type="entry name" value="P-loop_NTPase"/>
</dbReference>
<evidence type="ECO:0000313" key="8">
    <source>
        <dbReference type="EMBL" id="PMD52798.1"/>
    </source>
</evidence>
<dbReference type="PROSITE" id="PS50294">
    <property type="entry name" value="WD_REPEATS_REGION"/>
    <property type="match status" value="13"/>
</dbReference>
<dbReference type="PROSITE" id="PS00678">
    <property type="entry name" value="WD_REPEATS_1"/>
    <property type="match status" value="7"/>
</dbReference>
<dbReference type="InterPro" id="IPR001680">
    <property type="entry name" value="WD40_rpt"/>
</dbReference>
<dbReference type="Proteomes" id="UP000235371">
    <property type="component" value="Unassembled WGS sequence"/>
</dbReference>
<dbReference type="InterPro" id="IPR015943">
    <property type="entry name" value="WD40/YVTN_repeat-like_dom_sf"/>
</dbReference>
<dbReference type="SUPFAM" id="SSF50978">
    <property type="entry name" value="WD40 repeat-like"/>
    <property type="match status" value="2"/>
</dbReference>
<evidence type="ECO:0000256" key="5">
    <source>
        <dbReference type="ARBA" id="ARBA00043913"/>
    </source>
</evidence>
<dbReference type="PANTHER" id="PTHR22847">
    <property type="entry name" value="WD40 REPEAT PROTEIN"/>
    <property type="match status" value="1"/>
</dbReference>
<gene>
    <name evidence="8" type="ORF">K444DRAFT_542863</name>
</gene>
<sequence length="1241" mass="138397">MPLMYGEGDHAFARLQKEINRKHAENATLDYLTFKLPTAPQAAFNSFDNQHGATCLADTRVELLQEITEWADGQDRRCIFWLNGMAGTGKSTVARTIARIYHDRGNLGASFFFSRRGGDVGLADKLFTTLASQLAMKIPSARRYIREAIMEHTDIAVQSLRDQWDQLILHPLSKIEGISSPSIIVLVIDALDECDSERDIRIILRLLATTSSLVKIRLRIFITSRPEIPVRCGFSQIEADRQVFVLHDILATIVDRDLRLFFEHSFSTIREERGFAVDWPDRRVIRRLVETSCGLFIWASTACRFIREGRQLADRRISILINDHRSGAGPEKQLDDIYITVLKDSIQPDYNEEEKTELIDKLRNVLGSIVTLFSPLSVDSLAYLLNKPPRYILEILADLHTIFHIPSQTNRPLRPHHPTFHDFLLDKDRCSDLDFWVNENHAHKALGDNCIQLMSEMLKRNICGLQSPGTLIKDVDPDLIEQCIPPELQYACLYWIQHYRQSRIRLCDGDPVHCFFQKHFHHWLEAVNLIGRGSLVVYLLRMYHSLLEHAENLRQNPFVKDARRFVSAFQSIMEQAPLQTYCAARTVMAPTNELRHHFWSQIRPWSKDRRIAEATDAKDEYNFVNDIAFTPDGRHVASGSVDEVVRVWDVATKATLCKFEGQIDKVSSVAVSLEGTMIASGADDTTVMVWDWESRAVRYTFKGHSRWVNSVVFSPDGTLLASGSMDETVRIWDLERGQELAAFDGNSSCVNSVAFSPDGLLLASGSADQIVRLWDIVKRELRMSLDGHAGVVNSVRFSPDGKRIVSGADDMTAKLWDTITGTEYMTLKGHRKRVMTVAFSPDGHTVASGSEDMSIKFWNATTGTLIRTLKGHTSGINAVTFSPDGRLLVSGAFNDEVRLWDMESGEARGEFDEFEEDTLSTSGEKVNPLNPELIAVAAGELKEKSSAITSVVFSLDGQLVASSSHDTTIKLWNKNGVERWLLVGHLGTISCLAFSPDTRLIASASTDKTVQLWNTATGAVLYTLEGHSGNVCLNRFSLDGKFLASCSTDKTAILWHVGTGAIWCKLEGHSDTVNDVSFSPNDNRFVASCSADATVRLWDVSTEVASRTLTGHSAMVNSVAFSSDGKLLISCSADTTIRLWNTAGAPCGTLKGHTLSVNSAAFSPDNKLVVSCSEDETVRLWDSELKSAQGVLKFAVAIRTVCFSSCGQYIETNRGVLDIGLFSLSSPSTALDRLFTLFIKS</sequence>
<keyword evidence="1 6" id="KW-0853">WD repeat</keyword>